<proteinExistence type="predicted"/>
<gene>
    <name evidence="1" type="ORF">GCM10011503_01400</name>
</gene>
<dbReference type="InterPro" id="IPR022344">
    <property type="entry name" value="GTA_major-tail"/>
</dbReference>
<organism evidence="1 2">
    <name type="scientific">Henriciella pelagia</name>
    <dbReference type="NCBI Taxonomy" id="1977912"/>
    <lineage>
        <taxon>Bacteria</taxon>
        <taxon>Pseudomonadati</taxon>
        <taxon>Pseudomonadota</taxon>
        <taxon>Alphaproteobacteria</taxon>
        <taxon>Hyphomonadales</taxon>
        <taxon>Hyphomonadaceae</taxon>
        <taxon>Henriciella</taxon>
    </lineage>
</organism>
<dbReference type="Proteomes" id="UP000628854">
    <property type="component" value="Unassembled WGS sequence"/>
</dbReference>
<name>A0ABQ1J064_9PROT</name>
<dbReference type="NCBIfam" id="TIGR02126">
    <property type="entry name" value="phgtail_TP901_1"/>
    <property type="match status" value="1"/>
</dbReference>
<dbReference type="PRINTS" id="PR01996">
    <property type="entry name" value="MTP1FAMILY"/>
</dbReference>
<comment type="caution">
    <text evidence="1">The sequence shown here is derived from an EMBL/GenBank/DDBJ whole genome shotgun (WGS) entry which is preliminary data.</text>
</comment>
<evidence type="ECO:0000313" key="1">
    <source>
        <dbReference type="EMBL" id="GGB56772.1"/>
    </source>
</evidence>
<sequence>MAGQRGRDVLIKLSDGQEPETFETLAGIRTSEFELNQRAVDATSADSPQGWRELLAGAGVKSMRVRGRGLFKDSASDARMQAIFFAGAIERWELIVPGLGQFTGAFQIAQLSYSGTHDGEAMFAVDLQSAGELSFGAAS</sequence>
<reference evidence="2" key="1">
    <citation type="journal article" date="2019" name="Int. J. Syst. Evol. Microbiol.">
        <title>The Global Catalogue of Microorganisms (GCM) 10K type strain sequencing project: providing services to taxonomists for standard genome sequencing and annotation.</title>
        <authorList>
            <consortium name="The Broad Institute Genomics Platform"/>
            <consortium name="The Broad Institute Genome Sequencing Center for Infectious Disease"/>
            <person name="Wu L."/>
            <person name="Ma J."/>
        </authorList>
    </citation>
    <scope>NUCLEOTIDE SEQUENCE [LARGE SCALE GENOMIC DNA]</scope>
    <source>
        <strain evidence="2">CGMCC 1.15928</strain>
    </source>
</reference>
<evidence type="ECO:0000313" key="2">
    <source>
        <dbReference type="Proteomes" id="UP000628854"/>
    </source>
</evidence>
<dbReference type="RefSeq" id="WP_084394066.1">
    <property type="nucleotide sequence ID" value="NZ_BMKF01000001.1"/>
</dbReference>
<keyword evidence="2" id="KW-1185">Reference proteome</keyword>
<dbReference type="Pfam" id="PF06199">
    <property type="entry name" value="Phage_tail_2"/>
    <property type="match status" value="1"/>
</dbReference>
<dbReference type="InterPro" id="IPR011855">
    <property type="entry name" value="Phgtail_TP901_1"/>
</dbReference>
<accession>A0ABQ1J064</accession>
<protein>
    <submittedName>
        <fullName evidence="1">Phage major tail protein, TP901-1 family</fullName>
    </submittedName>
</protein>
<dbReference type="EMBL" id="BMKF01000001">
    <property type="protein sequence ID" value="GGB56772.1"/>
    <property type="molecule type" value="Genomic_DNA"/>
</dbReference>